<dbReference type="EMBL" id="SDAM02000091">
    <property type="protein sequence ID" value="KAH6830916.1"/>
    <property type="molecule type" value="Genomic_DNA"/>
</dbReference>
<dbReference type="PANTHER" id="PTHR35740:SF1">
    <property type="entry name" value="OS12G0111700 PROTEIN"/>
    <property type="match status" value="1"/>
</dbReference>
<evidence type="ECO:0000256" key="1">
    <source>
        <dbReference type="ARBA" id="ARBA00022618"/>
    </source>
</evidence>
<proteinExistence type="inferred from homology"/>
<evidence type="ECO:0000313" key="9">
    <source>
        <dbReference type="Proteomes" id="UP001190926"/>
    </source>
</evidence>
<evidence type="ECO:0000313" key="8">
    <source>
        <dbReference type="EMBL" id="KAH6830916.1"/>
    </source>
</evidence>
<feature type="region of interest" description="Disordered" evidence="6">
    <location>
        <begin position="363"/>
        <end position="382"/>
    </location>
</feature>
<name>A0AAD4JCK3_PERFH</name>
<gene>
    <name evidence="8" type="ORF">C2S53_005840</name>
</gene>
<dbReference type="GO" id="GO:0005634">
    <property type="term" value="C:nucleus"/>
    <property type="evidence" value="ECO:0007669"/>
    <property type="project" value="UniProtKB-SubCell"/>
</dbReference>
<dbReference type="PANTHER" id="PTHR35740">
    <property type="entry name" value="OS12G0111700 PROTEIN"/>
    <property type="match status" value="1"/>
</dbReference>
<keyword evidence="2" id="KW-0498">Mitosis</keyword>
<dbReference type="InterPro" id="IPR057337">
    <property type="entry name" value="Sororin_C"/>
</dbReference>
<feature type="compositionally biased region" description="Polar residues" evidence="6">
    <location>
        <begin position="35"/>
        <end position="47"/>
    </location>
</feature>
<dbReference type="Proteomes" id="UP001190926">
    <property type="component" value="Unassembled WGS sequence"/>
</dbReference>
<evidence type="ECO:0000256" key="3">
    <source>
        <dbReference type="ARBA" id="ARBA00023242"/>
    </source>
</evidence>
<keyword evidence="4" id="KW-0131">Cell cycle</keyword>
<dbReference type="GO" id="GO:0051301">
    <property type="term" value="P:cell division"/>
    <property type="evidence" value="ECO:0007669"/>
    <property type="project" value="UniProtKB-KW"/>
</dbReference>
<evidence type="ECO:0000256" key="4">
    <source>
        <dbReference type="ARBA" id="ARBA00023306"/>
    </source>
</evidence>
<evidence type="ECO:0000256" key="2">
    <source>
        <dbReference type="ARBA" id="ARBA00022776"/>
    </source>
</evidence>
<feature type="region of interest" description="Disordered" evidence="6">
    <location>
        <begin position="35"/>
        <end position="79"/>
    </location>
</feature>
<comment type="caution">
    <text evidence="8">The sequence shown here is derived from an EMBL/GenBank/DDBJ whole genome shotgun (WGS) entry which is preliminary data.</text>
</comment>
<evidence type="ECO:0000259" key="7">
    <source>
        <dbReference type="Pfam" id="PF25220"/>
    </source>
</evidence>
<sequence length="504" mass="55481">MESRKRKPLSDITDIYNLTPLSDLCDRVASNGISKSILKPNSSSTNHKFAPESSDRSNTSIGSSSAGATVQFRHPSPAVSPGDIRIKALVSTLGNFKNRRKNIEYSKEERDAHGISSHASVEKRKDRGNAIAVPFSSSASEKMKDTRNKICNVALTGGGMGVENGPYDRRRNIENSRKERESDVSACHMSIMKRMEKGKGMQNIEKSRKERESDVSVCHTSIMNRMDKGKSIAMLYSSSPTGKLKDTLNNVCHSSSLVERSCQQGVRDMGFSSGSVEKVKETDKDMLASCSHSPGKTEKGKANLSSSHLALGKKSEIGKDIVDTSCRSLEKINDEKKGILKRRSSILQIKEIGEEYLSPSSTLVGGAKDRGKSVDTLNSLPDKTKRKGKMVLEPSNIIGSSAAVAVKYQPSRETSEKNKNAVGLSSCPPMMRIKKTLNDLDEVGDVKYVNLGTDPQANGRKKRCWRSEETIELPEDFIREQKAYYEDVDNFELPVEEVSGDELD</sequence>
<evidence type="ECO:0000256" key="6">
    <source>
        <dbReference type="SAM" id="MobiDB-lite"/>
    </source>
</evidence>
<reference evidence="8 9" key="1">
    <citation type="journal article" date="2021" name="Nat. Commun.">
        <title>Incipient diploidization of the medicinal plant Perilla within 10,000 years.</title>
        <authorList>
            <person name="Zhang Y."/>
            <person name="Shen Q."/>
            <person name="Leng L."/>
            <person name="Zhang D."/>
            <person name="Chen S."/>
            <person name="Shi Y."/>
            <person name="Ning Z."/>
            <person name="Chen S."/>
        </authorList>
    </citation>
    <scope>NUCLEOTIDE SEQUENCE [LARGE SCALE GENOMIC DNA]</scope>
    <source>
        <strain evidence="9">cv. PC099</strain>
    </source>
</reference>
<organism evidence="8 9">
    <name type="scientific">Perilla frutescens var. hirtella</name>
    <name type="common">Perilla citriodora</name>
    <name type="synonym">Perilla setoyensis</name>
    <dbReference type="NCBI Taxonomy" id="608512"/>
    <lineage>
        <taxon>Eukaryota</taxon>
        <taxon>Viridiplantae</taxon>
        <taxon>Streptophyta</taxon>
        <taxon>Embryophyta</taxon>
        <taxon>Tracheophyta</taxon>
        <taxon>Spermatophyta</taxon>
        <taxon>Magnoliopsida</taxon>
        <taxon>eudicotyledons</taxon>
        <taxon>Gunneridae</taxon>
        <taxon>Pentapetalae</taxon>
        <taxon>asterids</taxon>
        <taxon>lamiids</taxon>
        <taxon>Lamiales</taxon>
        <taxon>Lamiaceae</taxon>
        <taxon>Nepetoideae</taxon>
        <taxon>Elsholtzieae</taxon>
        <taxon>Perilla</taxon>
    </lineage>
</organism>
<keyword evidence="1" id="KW-0132">Cell division</keyword>
<feature type="domain" description="Sororin C-terminal region" evidence="7">
    <location>
        <begin position="473"/>
        <end position="496"/>
    </location>
</feature>
<keyword evidence="3" id="KW-0539">Nucleus</keyword>
<dbReference type="Pfam" id="PF25220">
    <property type="entry name" value="Sororin_C"/>
    <property type="match status" value="1"/>
</dbReference>
<dbReference type="AlphaFoldDB" id="A0AAD4JCK3"/>
<accession>A0AAD4JCK3</accession>
<feature type="compositionally biased region" description="Polar residues" evidence="6">
    <location>
        <begin position="56"/>
        <end position="68"/>
    </location>
</feature>
<keyword evidence="9" id="KW-1185">Reference proteome</keyword>
<evidence type="ECO:0000256" key="5">
    <source>
        <dbReference type="ARBA" id="ARBA00093465"/>
    </source>
</evidence>
<comment type="similarity">
    <text evidence="5">Belongs to the sororin family.</text>
</comment>
<protein>
    <recommendedName>
        <fullName evidence="7">Sororin C-terminal region domain-containing protein</fullName>
    </recommendedName>
</protein>